<sequence>MLSLDFLAGFTIFLLALIMVVSMVPGLLAGLESSGIDYDAVAYRTGVILVEDPGWPVNPPWEQYGRDHKDEIQRMGLAVSKDTPNILLSTKVERFFENASTEDPFFTEDDYHNKVIFGDYPYSYNISLSSGNDLWQTGDPLPPGYGYIRRVVKIKEPSVAEINESISSAYTIDPSAPEWQNSTARNFTVRLDFGHLLDPTVSPAYRIDPRIEPVNVTITNFDAYLNNTSYDSATLKNVTFWKRDTTKPGADPAPIPFPYGTVDSDLYTLNVNGTQALHSLKPEVSVNSSISLVLKPSATSLLPLDQNSILDIRFNFEDDPPHTNITGIHHYDYNMTNVTCTDLKTGVLEVAIW</sequence>
<dbReference type="PATRIC" id="fig|1201294.9.peg.2818"/>
<keyword evidence="1" id="KW-1133">Transmembrane helix</keyword>
<keyword evidence="1" id="KW-0472">Membrane</keyword>
<dbReference type="RefSeq" id="WP_014868404.1">
    <property type="nucleotide sequence ID" value="NC_018227.2"/>
</dbReference>
<protein>
    <submittedName>
        <fullName evidence="2">Uncharacterized protein</fullName>
    </submittedName>
</protein>
<evidence type="ECO:0000256" key="1">
    <source>
        <dbReference type="SAM" id="Phobius"/>
    </source>
</evidence>
<dbReference type="GeneID" id="13354549"/>
<dbReference type="STRING" id="1201294.BN140_2510"/>
<accession>I7JAY0</accession>
<organism evidence="2 3">
    <name type="scientific">Methanoculleus bourgensis (strain ATCC 43281 / DSM 3045 / OCM 15 / MS2)</name>
    <name type="common">Methanogenium bourgense</name>
    <dbReference type="NCBI Taxonomy" id="1201294"/>
    <lineage>
        <taxon>Archaea</taxon>
        <taxon>Methanobacteriati</taxon>
        <taxon>Methanobacteriota</taxon>
        <taxon>Stenosarchaea group</taxon>
        <taxon>Methanomicrobia</taxon>
        <taxon>Methanomicrobiales</taxon>
        <taxon>Methanomicrobiaceae</taxon>
        <taxon>Methanoculleus</taxon>
    </lineage>
</organism>
<dbReference type="AlphaFoldDB" id="I7JAY0"/>
<dbReference type="Proteomes" id="UP000009007">
    <property type="component" value="Chromosome I"/>
</dbReference>
<reference evidence="3" key="1">
    <citation type="journal article" date="2012" name="J. Bacteriol.">
        <title>Complete genome sequence of the hydrogenotrophic, methanogenic archaeon Methanoculleus bourgensis strain MS2T, isolated from a sewage sludge digester.</title>
        <authorList>
            <person name="Maus I."/>
            <person name="Wibberg D."/>
            <person name="Stantscheff R."/>
            <person name="Eikmeyer F.G."/>
            <person name="Seffner A."/>
            <person name="Boelter J."/>
            <person name="Szczepanowski R."/>
            <person name="Blom J."/>
            <person name="Jaenicke S."/>
            <person name="Konig H."/>
            <person name="Puhler A."/>
            <person name="Schluter A."/>
        </authorList>
    </citation>
    <scope>NUCLEOTIDE SEQUENCE [LARGE SCALE GENOMIC DNA]</scope>
    <source>
        <strain evidence="3">ATCC 43281 / DSM 3045 / OCM 15 / MS2</strain>
    </source>
</reference>
<evidence type="ECO:0000313" key="2">
    <source>
        <dbReference type="EMBL" id="CCJ37433.1"/>
    </source>
</evidence>
<keyword evidence="1" id="KW-0812">Transmembrane</keyword>
<dbReference type="KEGG" id="mbg:BN140_2510"/>
<evidence type="ECO:0000313" key="3">
    <source>
        <dbReference type="Proteomes" id="UP000009007"/>
    </source>
</evidence>
<keyword evidence="3" id="KW-1185">Reference proteome</keyword>
<name>I7JAY0_METBM</name>
<dbReference type="BioCyc" id="MBOU1201294:BN140_RS12440-MONOMER"/>
<feature type="transmembrane region" description="Helical" evidence="1">
    <location>
        <begin position="6"/>
        <end position="28"/>
    </location>
</feature>
<dbReference type="EMBL" id="HE964772">
    <property type="protein sequence ID" value="CCJ37433.1"/>
    <property type="molecule type" value="Genomic_DNA"/>
</dbReference>
<gene>
    <name evidence="2" type="ordered locus">BN140_2510</name>
</gene>
<proteinExistence type="predicted"/>
<dbReference type="HOGENOM" id="CLU_782141_0_0_2"/>